<comment type="caution">
    <text evidence="2">The sequence shown here is derived from an EMBL/GenBank/DDBJ whole genome shotgun (WGS) entry which is preliminary data.</text>
</comment>
<accession>A0A409WC54</accession>
<gene>
    <name evidence="2" type="ORF">CVT24_003772</name>
</gene>
<dbReference type="Proteomes" id="UP000284842">
    <property type="component" value="Unassembled WGS sequence"/>
</dbReference>
<feature type="transmembrane region" description="Helical" evidence="1">
    <location>
        <begin position="46"/>
        <end position="68"/>
    </location>
</feature>
<keyword evidence="3" id="KW-1185">Reference proteome</keyword>
<evidence type="ECO:0000313" key="3">
    <source>
        <dbReference type="Proteomes" id="UP000284842"/>
    </source>
</evidence>
<sequence length="170" mass="18848">MSVITYENNPHSALAHYIDRTLWFSITLSILIFGVSFFNLGSLSLLIAPLLALVTIVQHAILLSHVNGDRKRPAASIAGTLAHTARKPAIVFLWVLVALWIIVVVLVTSTSFVVKVKGRQEWWQKHLGHVELGLEALEVVVVLVAAVKCGVQRRRTIIEPDHVDWEHLGA</sequence>
<feature type="transmembrane region" description="Helical" evidence="1">
    <location>
        <begin position="89"/>
        <end position="112"/>
    </location>
</feature>
<keyword evidence="1" id="KW-1133">Transmembrane helix</keyword>
<feature type="transmembrane region" description="Helical" evidence="1">
    <location>
        <begin position="21"/>
        <end position="40"/>
    </location>
</feature>
<name>A0A409WC54_9AGAR</name>
<evidence type="ECO:0000256" key="1">
    <source>
        <dbReference type="SAM" id="Phobius"/>
    </source>
</evidence>
<keyword evidence="1" id="KW-0812">Transmembrane</keyword>
<dbReference type="OrthoDB" id="2939553at2759"/>
<proteinExistence type="predicted"/>
<dbReference type="InParanoid" id="A0A409WC54"/>
<reference evidence="2 3" key="1">
    <citation type="journal article" date="2018" name="Evol. Lett.">
        <title>Horizontal gene cluster transfer increased hallucinogenic mushroom diversity.</title>
        <authorList>
            <person name="Reynolds H.T."/>
            <person name="Vijayakumar V."/>
            <person name="Gluck-Thaler E."/>
            <person name="Korotkin H.B."/>
            <person name="Matheny P.B."/>
            <person name="Slot J.C."/>
        </authorList>
    </citation>
    <scope>NUCLEOTIDE SEQUENCE [LARGE SCALE GENOMIC DNA]</scope>
    <source>
        <strain evidence="2 3">2629</strain>
    </source>
</reference>
<dbReference type="EMBL" id="NHTK01005607">
    <property type="protein sequence ID" value="PPQ76115.1"/>
    <property type="molecule type" value="Genomic_DNA"/>
</dbReference>
<dbReference type="AlphaFoldDB" id="A0A409WC54"/>
<feature type="transmembrane region" description="Helical" evidence="1">
    <location>
        <begin position="132"/>
        <end position="151"/>
    </location>
</feature>
<protein>
    <submittedName>
        <fullName evidence="2">Uncharacterized protein</fullName>
    </submittedName>
</protein>
<keyword evidence="1" id="KW-0472">Membrane</keyword>
<organism evidence="2 3">
    <name type="scientific">Panaeolus cyanescens</name>
    <dbReference type="NCBI Taxonomy" id="181874"/>
    <lineage>
        <taxon>Eukaryota</taxon>
        <taxon>Fungi</taxon>
        <taxon>Dikarya</taxon>
        <taxon>Basidiomycota</taxon>
        <taxon>Agaricomycotina</taxon>
        <taxon>Agaricomycetes</taxon>
        <taxon>Agaricomycetidae</taxon>
        <taxon>Agaricales</taxon>
        <taxon>Agaricineae</taxon>
        <taxon>Galeropsidaceae</taxon>
        <taxon>Panaeolus</taxon>
    </lineage>
</organism>
<evidence type="ECO:0000313" key="2">
    <source>
        <dbReference type="EMBL" id="PPQ76115.1"/>
    </source>
</evidence>